<reference evidence="3" key="1">
    <citation type="submission" date="2023-07" db="EMBL/GenBank/DDBJ databases">
        <title>A chromosome-level genome assembly of Lolium multiflorum.</title>
        <authorList>
            <person name="Chen Y."/>
            <person name="Copetti D."/>
            <person name="Kolliker R."/>
            <person name="Studer B."/>
        </authorList>
    </citation>
    <scope>NUCLEOTIDE SEQUENCE</scope>
    <source>
        <strain evidence="3">02402/16</strain>
        <tissue evidence="3">Leaf</tissue>
    </source>
</reference>
<gene>
    <name evidence="3" type="ORF">QYE76_001141</name>
</gene>
<dbReference type="Proteomes" id="UP001231189">
    <property type="component" value="Unassembled WGS sequence"/>
</dbReference>
<keyword evidence="4" id="KW-1185">Reference proteome</keyword>
<dbReference type="InterPro" id="IPR002156">
    <property type="entry name" value="RNaseH_domain"/>
</dbReference>
<organism evidence="3 4">
    <name type="scientific">Lolium multiflorum</name>
    <name type="common">Italian ryegrass</name>
    <name type="synonym">Lolium perenne subsp. multiflorum</name>
    <dbReference type="NCBI Taxonomy" id="4521"/>
    <lineage>
        <taxon>Eukaryota</taxon>
        <taxon>Viridiplantae</taxon>
        <taxon>Streptophyta</taxon>
        <taxon>Embryophyta</taxon>
        <taxon>Tracheophyta</taxon>
        <taxon>Spermatophyta</taxon>
        <taxon>Magnoliopsida</taxon>
        <taxon>Liliopsida</taxon>
        <taxon>Poales</taxon>
        <taxon>Poaceae</taxon>
        <taxon>BOP clade</taxon>
        <taxon>Pooideae</taxon>
        <taxon>Poodae</taxon>
        <taxon>Poeae</taxon>
        <taxon>Poeae Chloroplast Group 2 (Poeae type)</taxon>
        <taxon>Loliodinae</taxon>
        <taxon>Loliinae</taxon>
        <taxon>Lolium</taxon>
    </lineage>
</organism>
<accession>A0AAD8RIY2</accession>
<dbReference type="AlphaFoldDB" id="A0AAD8RIY2"/>
<comment type="caution">
    <text evidence="3">The sequence shown here is derived from an EMBL/GenBank/DDBJ whole genome shotgun (WGS) entry which is preliminary data.</text>
</comment>
<dbReference type="InterPro" id="IPR036397">
    <property type="entry name" value="RNaseH_sf"/>
</dbReference>
<dbReference type="Gene3D" id="3.30.70.270">
    <property type="match status" value="1"/>
</dbReference>
<evidence type="ECO:0000259" key="1">
    <source>
        <dbReference type="Pfam" id="PF00078"/>
    </source>
</evidence>
<dbReference type="InterPro" id="IPR043128">
    <property type="entry name" value="Rev_trsase/Diguanyl_cyclase"/>
</dbReference>
<dbReference type="InterPro" id="IPR053134">
    <property type="entry name" value="RNA-dir_DNA_polymerase"/>
</dbReference>
<dbReference type="Pfam" id="PF00078">
    <property type="entry name" value="RVT_1"/>
    <property type="match status" value="1"/>
</dbReference>
<dbReference type="EMBL" id="JAUUTY010000005">
    <property type="protein sequence ID" value="KAK1626826.1"/>
    <property type="molecule type" value="Genomic_DNA"/>
</dbReference>
<protein>
    <submittedName>
        <fullName evidence="3">Uncharacterized protein</fullName>
    </submittedName>
</protein>
<dbReference type="Pfam" id="PF13456">
    <property type="entry name" value="RVT_3"/>
    <property type="match status" value="1"/>
</dbReference>
<dbReference type="CDD" id="cd01647">
    <property type="entry name" value="RT_LTR"/>
    <property type="match status" value="1"/>
</dbReference>
<evidence type="ECO:0000313" key="4">
    <source>
        <dbReference type="Proteomes" id="UP001231189"/>
    </source>
</evidence>
<name>A0AAD8RIY2_LOLMU</name>
<dbReference type="GO" id="GO:0003676">
    <property type="term" value="F:nucleic acid binding"/>
    <property type="evidence" value="ECO:0007669"/>
    <property type="project" value="InterPro"/>
</dbReference>
<feature type="domain" description="RNase H type-1" evidence="2">
    <location>
        <begin position="259"/>
        <end position="336"/>
    </location>
</feature>
<dbReference type="PANTHER" id="PTHR24559:SF444">
    <property type="entry name" value="REVERSE TRANSCRIPTASE DOMAIN-CONTAINING PROTEIN"/>
    <property type="match status" value="1"/>
</dbReference>
<proteinExistence type="predicted"/>
<dbReference type="InterPro" id="IPR043502">
    <property type="entry name" value="DNA/RNA_pol_sf"/>
</dbReference>
<sequence>MRRFSEPKRKAIGEEVSRLRKAGFIRELKEAEWVANPVMVPKKKTTALRMCIDYMSLNKHCPKDHFPLPRSDQIVDSIAGCDRLSFLDAYSGYNQIKLKKEDQELTAFITPHGVFCYNVMTFGLKNAGATYQRCMQACLGEQIGRNIEVYIDDIVVKTKHAATLIDDLRETFDNLDRYKINLNPKKCFFGVPGGQVLGYFISARGIEENPLKIKAILDMEPPKNLHQVQQLAGRLAALSRFIAKLGEKALPFYNLMKKYEALLHGMKMAKACGATRLEIYGDSNLVVQQSMNLCDAVSDNMISYHQLYQNMEAKFEGCELKHIGRASNKEADALANIGSMCSPIPDGVFYKVITTIDKGESIGISRIIG</sequence>
<evidence type="ECO:0000259" key="2">
    <source>
        <dbReference type="Pfam" id="PF13456"/>
    </source>
</evidence>
<dbReference type="Gene3D" id="3.10.10.10">
    <property type="entry name" value="HIV Type 1 Reverse Transcriptase, subunit A, domain 1"/>
    <property type="match status" value="1"/>
</dbReference>
<evidence type="ECO:0000313" key="3">
    <source>
        <dbReference type="EMBL" id="KAK1626826.1"/>
    </source>
</evidence>
<dbReference type="Gene3D" id="3.30.420.10">
    <property type="entry name" value="Ribonuclease H-like superfamily/Ribonuclease H"/>
    <property type="match status" value="1"/>
</dbReference>
<dbReference type="PANTHER" id="PTHR24559">
    <property type="entry name" value="TRANSPOSON TY3-I GAG-POL POLYPROTEIN"/>
    <property type="match status" value="1"/>
</dbReference>
<dbReference type="InterPro" id="IPR000477">
    <property type="entry name" value="RT_dom"/>
</dbReference>
<dbReference type="SUPFAM" id="SSF56672">
    <property type="entry name" value="DNA/RNA polymerases"/>
    <property type="match status" value="1"/>
</dbReference>
<dbReference type="GO" id="GO:0004523">
    <property type="term" value="F:RNA-DNA hybrid ribonuclease activity"/>
    <property type="evidence" value="ECO:0007669"/>
    <property type="project" value="InterPro"/>
</dbReference>
<feature type="domain" description="Reverse transcriptase" evidence="1">
    <location>
        <begin position="40"/>
        <end position="199"/>
    </location>
</feature>